<feature type="domain" description="Isochorismatase-like" evidence="8">
    <location>
        <begin position="4"/>
        <end position="169"/>
    </location>
</feature>
<keyword evidence="4 9" id="KW-0378">Hydrolase</keyword>
<dbReference type="Gene3D" id="3.40.50.850">
    <property type="entry name" value="Isochorismatase-like"/>
    <property type="match status" value="1"/>
</dbReference>
<dbReference type="InterPro" id="IPR036380">
    <property type="entry name" value="Isochorismatase-like_sf"/>
</dbReference>
<keyword evidence="10" id="KW-1185">Reference proteome</keyword>
<evidence type="ECO:0000256" key="3">
    <source>
        <dbReference type="ARBA" id="ARBA00022723"/>
    </source>
</evidence>
<comment type="pathway">
    <text evidence="5">Cofactor biosynthesis; nicotinate biosynthesis; nicotinate from nicotinamide: step 1/1.</text>
</comment>
<evidence type="ECO:0000256" key="5">
    <source>
        <dbReference type="ARBA" id="ARBA00037900"/>
    </source>
</evidence>
<dbReference type="PANTHER" id="PTHR11080:SF2">
    <property type="entry name" value="LD05707P"/>
    <property type="match status" value="1"/>
</dbReference>
<dbReference type="GO" id="GO:0008936">
    <property type="term" value="F:nicotinamidase activity"/>
    <property type="evidence" value="ECO:0007669"/>
    <property type="project" value="UniProtKB-EC"/>
</dbReference>
<evidence type="ECO:0000256" key="4">
    <source>
        <dbReference type="ARBA" id="ARBA00022801"/>
    </source>
</evidence>
<evidence type="ECO:0000256" key="2">
    <source>
        <dbReference type="ARBA" id="ARBA00022642"/>
    </source>
</evidence>
<dbReference type="EMBL" id="JALBUR010000007">
    <property type="protein sequence ID" value="MDX8419319.1"/>
    <property type="molecule type" value="Genomic_DNA"/>
</dbReference>
<evidence type="ECO:0000256" key="1">
    <source>
        <dbReference type="ARBA" id="ARBA00006336"/>
    </source>
</evidence>
<keyword evidence="2" id="KW-0662">Pyridine nucleotide biosynthesis</keyword>
<dbReference type="CDD" id="cd00431">
    <property type="entry name" value="cysteine_hydrolases"/>
    <property type="match status" value="1"/>
</dbReference>
<dbReference type="RefSeq" id="WP_370595783.1">
    <property type="nucleotide sequence ID" value="NZ_JALBUR010000007.1"/>
</dbReference>
<proteinExistence type="inferred from homology"/>
<dbReference type="InterPro" id="IPR052347">
    <property type="entry name" value="Isochorismatase_Nicotinamidase"/>
</dbReference>
<evidence type="ECO:0000256" key="6">
    <source>
        <dbReference type="ARBA" id="ARBA00039017"/>
    </source>
</evidence>
<reference evidence="9 10" key="1">
    <citation type="submission" date="2022-03" db="EMBL/GenBank/DDBJ databases">
        <title>Novel taxa within the pig intestine.</title>
        <authorList>
            <person name="Wylensek D."/>
            <person name="Bishof K."/>
            <person name="Afrizal A."/>
            <person name="Clavel T."/>
        </authorList>
    </citation>
    <scope>NUCLEOTIDE SEQUENCE [LARGE SCALE GENOMIC DNA]</scope>
    <source>
        <strain evidence="9 10">CLA-KB-P133</strain>
    </source>
</reference>
<comment type="similarity">
    <text evidence="1">Belongs to the isochorismatase family.</text>
</comment>
<evidence type="ECO:0000256" key="7">
    <source>
        <dbReference type="ARBA" id="ARBA00043224"/>
    </source>
</evidence>
<keyword evidence="3" id="KW-0479">Metal-binding</keyword>
<evidence type="ECO:0000313" key="10">
    <source>
        <dbReference type="Proteomes" id="UP001286174"/>
    </source>
</evidence>
<dbReference type="InterPro" id="IPR000868">
    <property type="entry name" value="Isochorismatase-like_dom"/>
</dbReference>
<dbReference type="Pfam" id="PF00857">
    <property type="entry name" value="Isochorismatase"/>
    <property type="match status" value="1"/>
</dbReference>
<comment type="caution">
    <text evidence="9">The sequence shown here is derived from an EMBL/GenBank/DDBJ whole genome shotgun (WGS) entry which is preliminary data.</text>
</comment>
<gene>
    <name evidence="9" type="ORF">MOZ60_04330</name>
</gene>
<organism evidence="9 10">
    <name type="scientific">Grylomicrobium aquisgranensis</name>
    <dbReference type="NCBI Taxonomy" id="2926318"/>
    <lineage>
        <taxon>Bacteria</taxon>
        <taxon>Bacillati</taxon>
        <taxon>Bacillota</taxon>
        <taxon>Erysipelotrichia</taxon>
        <taxon>Erysipelotrichales</taxon>
        <taxon>Erysipelotrichaceae</taxon>
        <taxon>Grylomicrobium</taxon>
    </lineage>
</organism>
<protein>
    <recommendedName>
        <fullName evidence="6">nicotinamidase</fullName>
        <ecNumber evidence="6">3.5.1.19</ecNumber>
    </recommendedName>
    <alternativeName>
        <fullName evidence="7">Nicotinamide deamidase</fullName>
    </alternativeName>
</protein>
<dbReference type="GO" id="GO:0019363">
    <property type="term" value="P:pyridine nucleotide biosynthetic process"/>
    <property type="evidence" value="ECO:0007669"/>
    <property type="project" value="UniProtKB-KW"/>
</dbReference>
<sequence length="178" mass="19819">MKHVLVVIDMQKDFVDGSLGTKEARQIVPSVVKAINDPKYDTVIATLDTHDENYLHSQEGKYLPVAHCIKETDGWQLVKEVKEALDKRHAKVIEKPTFGSLTLMELLSKEQPEDVTLCGLCTDICVLSNAMLIKTALYQKEVYVLVDATAGVTPEKKRSALDAMASCQIQMINEGEEK</sequence>
<dbReference type="AlphaFoldDB" id="A0AB35U329"/>
<dbReference type="GO" id="GO:0046872">
    <property type="term" value="F:metal ion binding"/>
    <property type="evidence" value="ECO:0007669"/>
    <property type="project" value="UniProtKB-KW"/>
</dbReference>
<accession>A0AB35U329</accession>
<evidence type="ECO:0000259" key="8">
    <source>
        <dbReference type="Pfam" id="PF00857"/>
    </source>
</evidence>
<evidence type="ECO:0000313" key="9">
    <source>
        <dbReference type="EMBL" id="MDX8419319.1"/>
    </source>
</evidence>
<dbReference type="Proteomes" id="UP001286174">
    <property type="component" value="Unassembled WGS sequence"/>
</dbReference>
<name>A0AB35U329_9FIRM</name>
<dbReference type="SUPFAM" id="SSF52499">
    <property type="entry name" value="Isochorismatase-like hydrolases"/>
    <property type="match status" value="1"/>
</dbReference>
<dbReference type="PANTHER" id="PTHR11080">
    <property type="entry name" value="PYRAZINAMIDASE/NICOTINAMIDASE"/>
    <property type="match status" value="1"/>
</dbReference>
<dbReference type="EC" id="3.5.1.19" evidence="6"/>